<reference evidence="4" key="2">
    <citation type="submission" date="2019-01" db="EMBL/GenBank/DDBJ databases">
        <title>Genome sequence of Desulfonema ishimotonii strain Tokyo 01.</title>
        <authorList>
            <person name="Fukui M."/>
        </authorList>
    </citation>
    <scope>NUCLEOTIDE SEQUENCE [LARGE SCALE GENOMIC DNA]</scope>
    <source>
        <strain evidence="4">Tokyo 01</strain>
    </source>
</reference>
<evidence type="ECO:0000313" key="3">
    <source>
        <dbReference type="EMBL" id="GBC63285.1"/>
    </source>
</evidence>
<name>A0A401G254_9BACT</name>
<reference evidence="4" key="1">
    <citation type="submission" date="2017-11" db="EMBL/GenBank/DDBJ databases">
        <authorList>
            <person name="Watanabe M."/>
            <person name="Kojima H."/>
        </authorList>
    </citation>
    <scope>NUCLEOTIDE SEQUENCE [LARGE SCALE GENOMIC DNA]</scope>
    <source>
        <strain evidence="4">Tokyo 01</strain>
    </source>
</reference>
<feature type="region of interest" description="Disordered" evidence="1">
    <location>
        <begin position="315"/>
        <end position="376"/>
    </location>
</feature>
<comment type="caution">
    <text evidence="3">The sequence shown here is derived from an EMBL/GenBank/DDBJ whole genome shotgun (WGS) entry which is preliminary data.</text>
</comment>
<dbReference type="Proteomes" id="UP000288096">
    <property type="component" value="Unassembled WGS sequence"/>
</dbReference>
<organism evidence="3 4">
    <name type="scientific">Desulfonema ishimotonii</name>
    <dbReference type="NCBI Taxonomy" id="45657"/>
    <lineage>
        <taxon>Bacteria</taxon>
        <taxon>Pseudomonadati</taxon>
        <taxon>Thermodesulfobacteriota</taxon>
        <taxon>Desulfobacteria</taxon>
        <taxon>Desulfobacterales</taxon>
        <taxon>Desulfococcaceae</taxon>
        <taxon>Desulfonema</taxon>
    </lineage>
</organism>
<feature type="compositionally biased region" description="Basic and acidic residues" evidence="1">
    <location>
        <begin position="333"/>
        <end position="361"/>
    </location>
</feature>
<evidence type="ECO:0000256" key="1">
    <source>
        <dbReference type="SAM" id="MobiDB-lite"/>
    </source>
</evidence>
<evidence type="ECO:0000259" key="2">
    <source>
        <dbReference type="Pfam" id="PF14238"/>
    </source>
</evidence>
<dbReference type="Pfam" id="PF14238">
    <property type="entry name" value="DUF4340"/>
    <property type="match status" value="1"/>
</dbReference>
<protein>
    <recommendedName>
        <fullName evidence="2">DUF4340 domain-containing protein</fullName>
    </recommendedName>
</protein>
<accession>A0A401G254</accession>
<dbReference type="InterPro" id="IPR025641">
    <property type="entry name" value="DUF4340"/>
</dbReference>
<sequence>MKSKTFIILAAVCGVLAVVSYFIIGQPAHKSSAPEPAANGKLLSDLPVDALAGLTISGPEGEVVLKKGESVWDVQSRSGYPANFEKIADLVDNLKEMKAGRSFEATDETVARLNLADPAQKDAPKESLGTRITLRDKGEKALGDIIIGKAREAAAGSGGHYVKPVSEQTIYLVDKDFRYIDQKPEMWLKKDFLDIQAGDVEKIICFDAKTKTPIYTVRRPEKGKMPAFVDPPAGKKVILSKVTNMFGALLGLKLEDVSKPGEVPPEKAALDISPYYEFHLYNGMIYAVCPGNALKEKPNYHYFGVRVGYADRPEPAAEETEPAKNDGAAAPDQKADVKDDQKADAPKADARIADGDQKDETAPAANPEKTPEQVKAEAEALNQTFSSWIYVVPKWKVGHLLRNPEDFFEKPEAEKADQSKP</sequence>
<feature type="domain" description="DUF4340" evidence="2">
    <location>
        <begin position="72"/>
        <end position="259"/>
    </location>
</feature>
<dbReference type="OrthoDB" id="5416466at2"/>
<gene>
    <name evidence="3" type="ORF">DENIS_4279</name>
</gene>
<dbReference type="EMBL" id="BEXT01000001">
    <property type="protein sequence ID" value="GBC63285.1"/>
    <property type="molecule type" value="Genomic_DNA"/>
</dbReference>
<keyword evidence="4" id="KW-1185">Reference proteome</keyword>
<dbReference type="RefSeq" id="WP_124330372.1">
    <property type="nucleotide sequence ID" value="NZ_BEXT01000001.1"/>
</dbReference>
<proteinExistence type="predicted"/>
<evidence type="ECO:0000313" key="4">
    <source>
        <dbReference type="Proteomes" id="UP000288096"/>
    </source>
</evidence>
<dbReference type="AlphaFoldDB" id="A0A401G254"/>